<evidence type="ECO:0000313" key="9">
    <source>
        <dbReference type="EnsemblMetazoa" id="CLYHEMP019668.1"/>
    </source>
</evidence>
<keyword evidence="6" id="KW-0067">ATP-binding</keyword>
<dbReference type="PRINTS" id="PR00300">
    <property type="entry name" value="CLPPROTEASEA"/>
</dbReference>
<dbReference type="InterPro" id="IPR010448">
    <property type="entry name" value="Torsin"/>
</dbReference>
<evidence type="ECO:0000259" key="8">
    <source>
        <dbReference type="Pfam" id="PF21376"/>
    </source>
</evidence>
<keyword evidence="10" id="KW-1185">Reference proteome</keyword>
<evidence type="ECO:0000256" key="3">
    <source>
        <dbReference type="ARBA" id="ARBA00022729"/>
    </source>
</evidence>
<dbReference type="FunFam" id="3.40.50.300:FF:002276">
    <property type="entry name" value="Torsin, putative"/>
    <property type="match status" value="1"/>
</dbReference>
<keyword evidence="4" id="KW-0547">Nucleotide-binding</keyword>
<evidence type="ECO:0000313" key="10">
    <source>
        <dbReference type="Proteomes" id="UP000594262"/>
    </source>
</evidence>
<evidence type="ECO:0000256" key="5">
    <source>
        <dbReference type="ARBA" id="ARBA00022824"/>
    </source>
</evidence>
<dbReference type="Pfam" id="PF06309">
    <property type="entry name" value="Torsin"/>
    <property type="match status" value="1"/>
</dbReference>
<dbReference type="SUPFAM" id="SSF52540">
    <property type="entry name" value="P-loop containing nucleoside triphosphate hydrolases"/>
    <property type="match status" value="1"/>
</dbReference>
<dbReference type="PANTHER" id="PTHR10760">
    <property type="entry name" value="TORSIN"/>
    <property type="match status" value="1"/>
</dbReference>
<dbReference type="OrthoDB" id="19623at2759"/>
<dbReference type="AlphaFoldDB" id="A0A7M5X9Z9"/>
<evidence type="ECO:0000256" key="4">
    <source>
        <dbReference type="ARBA" id="ARBA00022741"/>
    </source>
</evidence>
<evidence type="ECO:0000256" key="1">
    <source>
        <dbReference type="ARBA" id="ARBA00004319"/>
    </source>
</evidence>
<dbReference type="InterPro" id="IPR049337">
    <property type="entry name" value="TOR1A_C"/>
</dbReference>
<dbReference type="InterPro" id="IPR027417">
    <property type="entry name" value="P-loop_NTPase"/>
</dbReference>
<organism evidence="9 10">
    <name type="scientific">Clytia hemisphaerica</name>
    <dbReference type="NCBI Taxonomy" id="252671"/>
    <lineage>
        <taxon>Eukaryota</taxon>
        <taxon>Metazoa</taxon>
        <taxon>Cnidaria</taxon>
        <taxon>Hydrozoa</taxon>
        <taxon>Hydroidolina</taxon>
        <taxon>Leptothecata</taxon>
        <taxon>Obeliida</taxon>
        <taxon>Clytiidae</taxon>
        <taxon>Clytia</taxon>
    </lineage>
</organism>
<comment type="subcellular location">
    <subcellularLocation>
        <location evidence="1">Endoplasmic reticulum lumen</location>
    </subcellularLocation>
</comment>
<dbReference type="EnsemblMetazoa" id="CLYHEMT019668.1">
    <property type="protein sequence ID" value="CLYHEMP019668.1"/>
    <property type="gene ID" value="CLYHEMG019668"/>
</dbReference>
<sequence>FNHLTLLYYSDYFFLFLHSMKKNTIFEALFLVITCIPSLTLAIEPITVGIAVVAGGGAIAGKWAYCQFKECCTPKWTNHSSHTMTDSFRDNLIGQHLVTHIVAKSIRKHLQQENPKKALVLSFHGWTGSGKNFVADIIAKHVYKKGVQSKFITKYIAGNDFPHKDELKQYKDRVKREIVEKTKACDHSMFIFDEIEKMPAGLIDVLKAFIDFHQDVNGVDFRKNIFIFIGNTGGDEINKEVFKHFRSGESRQDITSKQMEFLLSIDAFNNNGGLKDANILLAGLVDFFVPFLPMEREHVKQCVRAELIRRNHALNEKIVNEVAKEMDYFPKKNPMFSTTGCKKVSKKMDLILD</sequence>
<dbReference type="PANTHER" id="PTHR10760:SF2">
    <property type="entry name" value="LD13476P-RELATED"/>
    <property type="match status" value="1"/>
</dbReference>
<dbReference type="GO" id="GO:0016887">
    <property type="term" value="F:ATP hydrolysis activity"/>
    <property type="evidence" value="ECO:0007669"/>
    <property type="project" value="InterPro"/>
</dbReference>
<reference evidence="9" key="1">
    <citation type="submission" date="2021-01" db="UniProtKB">
        <authorList>
            <consortium name="EnsemblMetazoa"/>
        </authorList>
    </citation>
    <scope>IDENTIFICATION</scope>
</reference>
<evidence type="ECO:0000256" key="7">
    <source>
        <dbReference type="ARBA" id="ARBA00023180"/>
    </source>
</evidence>
<keyword evidence="3" id="KW-0732">Signal</keyword>
<protein>
    <recommendedName>
        <fullName evidence="8">Torsin-1A C-terminal domain-containing protein</fullName>
    </recommendedName>
</protein>
<dbReference type="GO" id="GO:0005788">
    <property type="term" value="C:endoplasmic reticulum lumen"/>
    <property type="evidence" value="ECO:0007669"/>
    <property type="project" value="UniProtKB-SubCell"/>
</dbReference>
<keyword evidence="5" id="KW-0256">Endoplasmic reticulum</keyword>
<evidence type="ECO:0000256" key="2">
    <source>
        <dbReference type="ARBA" id="ARBA00006235"/>
    </source>
</evidence>
<comment type="similarity">
    <text evidence="2">Belongs to the ClpA/ClpB family. Torsin subfamily.</text>
</comment>
<dbReference type="Proteomes" id="UP000594262">
    <property type="component" value="Unplaced"/>
</dbReference>
<accession>A0A7M5X9Z9</accession>
<dbReference type="Pfam" id="PF21376">
    <property type="entry name" value="TOR1A_C"/>
    <property type="match status" value="1"/>
</dbReference>
<dbReference type="InterPro" id="IPR001270">
    <property type="entry name" value="ClpA/B"/>
</dbReference>
<proteinExistence type="inferred from homology"/>
<dbReference type="Gene3D" id="3.40.50.300">
    <property type="entry name" value="P-loop containing nucleotide triphosphate hydrolases"/>
    <property type="match status" value="1"/>
</dbReference>
<dbReference type="GO" id="GO:0005524">
    <property type="term" value="F:ATP binding"/>
    <property type="evidence" value="ECO:0007669"/>
    <property type="project" value="UniProtKB-KW"/>
</dbReference>
<evidence type="ECO:0000256" key="6">
    <source>
        <dbReference type="ARBA" id="ARBA00022840"/>
    </source>
</evidence>
<name>A0A7M5X9Z9_9CNID</name>
<feature type="domain" description="Torsin-1A C-terminal" evidence="8">
    <location>
        <begin position="295"/>
        <end position="349"/>
    </location>
</feature>
<keyword evidence="7" id="KW-0325">Glycoprotein</keyword>